<protein>
    <submittedName>
        <fullName evidence="1">Uncharacterized protein</fullName>
    </submittedName>
</protein>
<dbReference type="AlphaFoldDB" id="A0A1A9VJP1"/>
<organism evidence="1 2">
    <name type="scientific">Glossina austeni</name>
    <name type="common">Savannah tsetse fly</name>
    <dbReference type="NCBI Taxonomy" id="7395"/>
    <lineage>
        <taxon>Eukaryota</taxon>
        <taxon>Metazoa</taxon>
        <taxon>Ecdysozoa</taxon>
        <taxon>Arthropoda</taxon>
        <taxon>Hexapoda</taxon>
        <taxon>Insecta</taxon>
        <taxon>Pterygota</taxon>
        <taxon>Neoptera</taxon>
        <taxon>Endopterygota</taxon>
        <taxon>Diptera</taxon>
        <taxon>Brachycera</taxon>
        <taxon>Muscomorpha</taxon>
        <taxon>Hippoboscoidea</taxon>
        <taxon>Glossinidae</taxon>
        <taxon>Glossina</taxon>
    </lineage>
</organism>
<dbReference type="Pfam" id="PF02033">
    <property type="entry name" value="RBFA"/>
    <property type="match status" value="1"/>
</dbReference>
<dbReference type="GO" id="GO:0006364">
    <property type="term" value="P:rRNA processing"/>
    <property type="evidence" value="ECO:0007669"/>
    <property type="project" value="InterPro"/>
</dbReference>
<sequence length="151" mass="16979">MDMKKEIRNLKIASVLHRAISRVLMEGKVFNKNVAVSDVKLSKDLKKADVADYSDPEKSTWISASCTGDPSENNCDINTVVNEMNQSAWSIRKSILCYVDLRFIPELVFKPDLAFDNFVNHLPAENLYSNPTHTTALSITDAIIKVMKFAI</sequence>
<accession>A0A1A9VJP1</accession>
<proteinExistence type="predicted"/>
<keyword evidence="2" id="KW-1185">Reference proteome</keyword>
<dbReference type="PROSITE" id="PS01319">
    <property type="entry name" value="RBFA"/>
    <property type="match status" value="1"/>
</dbReference>
<dbReference type="InterPro" id="IPR023799">
    <property type="entry name" value="RbfA_dom_sf"/>
</dbReference>
<dbReference type="Gene3D" id="3.30.300.20">
    <property type="match status" value="1"/>
</dbReference>
<reference evidence="1" key="1">
    <citation type="submission" date="2020-05" db="UniProtKB">
        <authorList>
            <consortium name="EnsemblMetazoa"/>
        </authorList>
    </citation>
    <scope>IDENTIFICATION</scope>
    <source>
        <strain evidence="1">TTRI</strain>
    </source>
</reference>
<dbReference type="Proteomes" id="UP000078200">
    <property type="component" value="Unassembled WGS sequence"/>
</dbReference>
<evidence type="ECO:0000313" key="2">
    <source>
        <dbReference type="Proteomes" id="UP000078200"/>
    </source>
</evidence>
<dbReference type="InterPro" id="IPR000238">
    <property type="entry name" value="RbfA"/>
</dbReference>
<dbReference type="InterPro" id="IPR015946">
    <property type="entry name" value="KH_dom-like_a/b"/>
</dbReference>
<dbReference type="EnsemblMetazoa" id="GAUT039471-RA">
    <property type="protein sequence ID" value="GAUT039471-PA"/>
    <property type="gene ID" value="GAUT039471"/>
</dbReference>
<dbReference type="VEuPathDB" id="VectorBase:GAUT039471"/>
<dbReference type="InterPro" id="IPR020053">
    <property type="entry name" value="Ribosome-bd_factorA_CS"/>
</dbReference>
<evidence type="ECO:0000313" key="1">
    <source>
        <dbReference type="EnsemblMetazoa" id="GAUT039471-PA"/>
    </source>
</evidence>
<dbReference type="SUPFAM" id="SSF89919">
    <property type="entry name" value="Ribosome-binding factor A, RbfA"/>
    <property type="match status" value="1"/>
</dbReference>
<name>A0A1A9VJP1_GLOAU</name>